<organism evidence="1 2">
    <name type="scientific">Synechococcus phage S-WAM1</name>
    <dbReference type="NCBI Taxonomy" id="1815521"/>
    <lineage>
        <taxon>Viruses</taxon>
        <taxon>Duplodnaviria</taxon>
        <taxon>Heunggongvirae</taxon>
        <taxon>Uroviricota</taxon>
        <taxon>Caudoviricetes</taxon>
        <taxon>Pantevenvirales</taxon>
        <taxon>Kyanoviridae</taxon>
        <taxon>Sokavirus</taxon>
        <taxon>Sokavirus swam1</taxon>
    </lineage>
</organism>
<evidence type="ECO:0008006" key="3">
    <source>
        <dbReference type="Google" id="ProtNLM"/>
    </source>
</evidence>
<dbReference type="KEGG" id="vg:30310133"/>
<protein>
    <recommendedName>
        <fullName evidence="3">DUF4278 domain-containing protein</fullName>
    </recommendedName>
</protein>
<dbReference type="GeneID" id="30310133"/>
<keyword evidence="2" id="KW-1185">Reference proteome</keyword>
<reference evidence="1 2" key="1">
    <citation type="journal article" date="2016" name="Virology">
        <title>The genomic content and context of auxiliary metabolic genes in marine cyanomyoviruses.</title>
        <authorList>
            <person name="Crummett L.T."/>
            <person name="Puxty R.J."/>
            <person name="Weihe C."/>
            <person name="Marston M.F."/>
            <person name="Martiny J.B."/>
        </authorList>
    </citation>
    <scope>NUCLEOTIDE SEQUENCE [LARGE SCALE GENOMIC DNA]</scope>
    <source>
        <strain evidence="1">0810PA09</strain>
    </source>
</reference>
<sequence length="46" mass="5495">MLNLYSTHTAYRGVPYKTNEEHKHESKTMTMNYRGTVYTKKVEVEK</sequence>
<dbReference type="Proteomes" id="UP000204364">
    <property type="component" value="Segment"/>
</dbReference>
<evidence type="ECO:0000313" key="1">
    <source>
        <dbReference type="EMBL" id="AOV61653.1"/>
    </source>
</evidence>
<name>A0A1D8KSI4_9CAUD</name>
<proteinExistence type="predicted"/>
<accession>A0A1D8KSI4</accession>
<dbReference type="RefSeq" id="YP_009325169.1">
    <property type="nucleotide sequence ID" value="NC_031944.1"/>
</dbReference>
<gene>
    <name evidence="1" type="ORF">P090810_180</name>
</gene>
<evidence type="ECO:0000313" key="2">
    <source>
        <dbReference type="Proteomes" id="UP000204364"/>
    </source>
</evidence>
<dbReference type="EMBL" id="KU686210">
    <property type="protein sequence ID" value="AOV61653.1"/>
    <property type="molecule type" value="Genomic_DNA"/>
</dbReference>